<dbReference type="InterPro" id="IPR045028">
    <property type="entry name" value="DinG/Rad3-like"/>
</dbReference>
<dbReference type="PANTHER" id="PTHR11472">
    <property type="entry name" value="DNA REPAIR DEAD HELICASE RAD3/XP-D SUBFAMILY MEMBER"/>
    <property type="match status" value="1"/>
</dbReference>
<dbReference type="GO" id="GO:0003676">
    <property type="term" value="F:nucleic acid binding"/>
    <property type="evidence" value="ECO:0007669"/>
    <property type="project" value="InterPro"/>
</dbReference>
<dbReference type="SMART" id="SM00491">
    <property type="entry name" value="HELICc2"/>
    <property type="match status" value="1"/>
</dbReference>
<name>A0A382ITB5_9ZZZZ</name>
<dbReference type="EMBL" id="UINC01069220">
    <property type="protein sequence ID" value="SVC02427.1"/>
    <property type="molecule type" value="Genomic_DNA"/>
</dbReference>
<dbReference type="GO" id="GO:0016818">
    <property type="term" value="F:hydrolase activity, acting on acid anhydrides, in phosphorus-containing anhydrides"/>
    <property type="evidence" value="ECO:0007669"/>
    <property type="project" value="InterPro"/>
</dbReference>
<dbReference type="GO" id="GO:0006281">
    <property type="term" value="P:DNA repair"/>
    <property type="evidence" value="ECO:0007669"/>
    <property type="project" value="TreeGrafter"/>
</dbReference>
<dbReference type="Pfam" id="PF13307">
    <property type="entry name" value="Helicase_C_2"/>
    <property type="match status" value="1"/>
</dbReference>
<protein>
    <recommendedName>
        <fullName evidence="1">ATP-dependent helicase C-terminal domain-containing protein</fullName>
    </recommendedName>
</protein>
<dbReference type="GO" id="GO:0003678">
    <property type="term" value="F:DNA helicase activity"/>
    <property type="evidence" value="ECO:0007669"/>
    <property type="project" value="TreeGrafter"/>
</dbReference>
<organism evidence="2">
    <name type="scientific">marine metagenome</name>
    <dbReference type="NCBI Taxonomy" id="408172"/>
    <lineage>
        <taxon>unclassified sequences</taxon>
        <taxon>metagenomes</taxon>
        <taxon>ecological metagenomes</taxon>
    </lineage>
</organism>
<dbReference type="PANTHER" id="PTHR11472:SF34">
    <property type="entry name" value="REGULATOR OF TELOMERE ELONGATION HELICASE 1"/>
    <property type="match status" value="1"/>
</dbReference>
<dbReference type="GO" id="GO:0005524">
    <property type="term" value="F:ATP binding"/>
    <property type="evidence" value="ECO:0007669"/>
    <property type="project" value="InterPro"/>
</dbReference>
<dbReference type="AlphaFoldDB" id="A0A382ITB5"/>
<evidence type="ECO:0000259" key="1">
    <source>
        <dbReference type="SMART" id="SM00491"/>
    </source>
</evidence>
<accession>A0A382ITB5</accession>
<reference evidence="2" key="1">
    <citation type="submission" date="2018-05" db="EMBL/GenBank/DDBJ databases">
        <authorList>
            <person name="Lanie J.A."/>
            <person name="Ng W.-L."/>
            <person name="Kazmierczak K.M."/>
            <person name="Andrzejewski T.M."/>
            <person name="Davidsen T.M."/>
            <person name="Wayne K.J."/>
            <person name="Tettelin H."/>
            <person name="Glass J.I."/>
            <person name="Rusch D."/>
            <person name="Podicherti R."/>
            <person name="Tsui H.-C.T."/>
            <person name="Winkler M.E."/>
        </authorList>
    </citation>
    <scope>NUCLEOTIDE SEQUENCE</scope>
</reference>
<sequence>SSLIDQFMRAEQAVLVATQSFWEGVDFAGANLCCLLIDKLPFASPADPMVEALATTYSDRGKNPFMDLHLPKCAVSLRQGFGRLIRQETDKGLFILGDNRIFEKPYGQALINSLPKMEWTQNRESALRFYEEI</sequence>
<dbReference type="InterPro" id="IPR006555">
    <property type="entry name" value="ATP-dep_Helicase_C"/>
</dbReference>
<gene>
    <name evidence="2" type="ORF">METZ01_LOCUS255281</name>
</gene>
<dbReference type="Gene3D" id="3.40.50.300">
    <property type="entry name" value="P-loop containing nucleotide triphosphate hydrolases"/>
    <property type="match status" value="1"/>
</dbReference>
<dbReference type="InterPro" id="IPR027417">
    <property type="entry name" value="P-loop_NTPase"/>
</dbReference>
<feature type="domain" description="ATP-dependent helicase C-terminal" evidence="1">
    <location>
        <begin position="1"/>
        <end position="103"/>
    </location>
</feature>
<feature type="non-terminal residue" evidence="2">
    <location>
        <position position="1"/>
    </location>
</feature>
<proteinExistence type="predicted"/>
<evidence type="ECO:0000313" key="2">
    <source>
        <dbReference type="EMBL" id="SVC02427.1"/>
    </source>
</evidence>